<evidence type="ECO:0000256" key="3">
    <source>
        <dbReference type="ARBA" id="ARBA00022729"/>
    </source>
</evidence>
<evidence type="ECO:0000256" key="4">
    <source>
        <dbReference type="ARBA" id="ARBA00022801"/>
    </source>
</evidence>
<keyword evidence="7" id="KW-1185">Reference proteome</keyword>
<keyword evidence="2" id="KW-0645">Protease</keyword>
<protein>
    <submittedName>
        <fullName evidence="6">Serine carboxypeptidase s28 domain-containing protein</fullName>
    </submittedName>
</protein>
<keyword evidence="5" id="KW-0325">Glycoprotein</keyword>
<proteinExistence type="inferred from homology"/>
<dbReference type="Pfam" id="PF05577">
    <property type="entry name" value="Peptidase_S28"/>
    <property type="match status" value="2"/>
</dbReference>
<dbReference type="SUPFAM" id="SSF53474">
    <property type="entry name" value="alpha/beta-Hydrolases"/>
    <property type="match status" value="1"/>
</dbReference>
<dbReference type="InterPro" id="IPR008758">
    <property type="entry name" value="Peptidase_S28"/>
</dbReference>
<dbReference type="InterPro" id="IPR029058">
    <property type="entry name" value="AB_hydrolase_fold"/>
</dbReference>
<accession>A0AAD4MJG0</accession>
<keyword evidence="3" id="KW-0732">Signal</keyword>
<gene>
    <name evidence="6" type="ORF">DdX_18553</name>
</gene>
<dbReference type="GO" id="GO:0006508">
    <property type="term" value="P:proteolysis"/>
    <property type="evidence" value="ECO:0007669"/>
    <property type="project" value="UniProtKB-KW"/>
</dbReference>
<dbReference type="Gene3D" id="3.40.50.1820">
    <property type="entry name" value="alpha/beta hydrolase"/>
    <property type="match status" value="1"/>
</dbReference>
<dbReference type="GO" id="GO:0004180">
    <property type="term" value="F:carboxypeptidase activity"/>
    <property type="evidence" value="ECO:0007669"/>
    <property type="project" value="UniProtKB-KW"/>
</dbReference>
<dbReference type="Proteomes" id="UP001201812">
    <property type="component" value="Unassembled WGS sequence"/>
</dbReference>
<evidence type="ECO:0000256" key="5">
    <source>
        <dbReference type="ARBA" id="ARBA00023180"/>
    </source>
</evidence>
<dbReference type="GO" id="GO:0070008">
    <property type="term" value="F:serine-type exopeptidase activity"/>
    <property type="evidence" value="ECO:0007669"/>
    <property type="project" value="InterPro"/>
</dbReference>
<evidence type="ECO:0000256" key="2">
    <source>
        <dbReference type="ARBA" id="ARBA00022670"/>
    </source>
</evidence>
<keyword evidence="6" id="KW-0121">Carboxypeptidase</keyword>
<dbReference type="AlphaFoldDB" id="A0AAD4MJG0"/>
<evidence type="ECO:0000256" key="1">
    <source>
        <dbReference type="ARBA" id="ARBA00011079"/>
    </source>
</evidence>
<dbReference type="PANTHER" id="PTHR11010">
    <property type="entry name" value="PROTEASE S28 PRO-X CARBOXYPEPTIDASE-RELATED"/>
    <property type="match status" value="1"/>
</dbReference>
<name>A0AAD4MJG0_9BILA</name>
<dbReference type="PANTHER" id="PTHR11010:SF11">
    <property type="entry name" value="THYMUS-SPECIFIC SERINE PROTEASE"/>
    <property type="match status" value="1"/>
</dbReference>
<organism evidence="6 7">
    <name type="scientific">Ditylenchus destructor</name>
    <dbReference type="NCBI Taxonomy" id="166010"/>
    <lineage>
        <taxon>Eukaryota</taxon>
        <taxon>Metazoa</taxon>
        <taxon>Ecdysozoa</taxon>
        <taxon>Nematoda</taxon>
        <taxon>Chromadorea</taxon>
        <taxon>Rhabditida</taxon>
        <taxon>Tylenchina</taxon>
        <taxon>Tylenchomorpha</taxon>
        <taxon>Sphaerularioidea</taxon>
        <taxon>Anguinidae</taxon>
        <taxon>Anguininae</taxon>
        <taxon>Ditylenchus</taxon>
    </lineage>
</organism>
<evidence type="ECO:0000313" key="6">
    <source>
        <dbReference type="EMBL" id="KAI1697311.1"/>
    </source>
</evidence>
<sequence length="419" mass="48383">MPKNSACLKTLPTKILSRPQRTTATWLCCCVRVAYFSSIGLVSLPPIFSSFQSNLPKALKPHERRDPKKWVSANIEFGLKPEIVLKVSFLIIQNSQHFHRLQKRTKESNDCSVKHFSENILTTMNWKYFDEDLKAMNITPSPIILGGMIEQYLDHFNQSEDRKFYQHYLYNKEHATNDSVNFLFIGGEAAMNASWLSFSYMKYGEEFGANLYVLEHRYYGNSHPFRHQPNVDMQYLSSEQALADAGVFISTINEKHNITNPKWIVFGCSYSGNLAAWMRQKYSDLVLGAVAGSSPVQAKLDFRGYNRVSAKAIEDYGTENCTNDIRRYFSKKRSDVPFWFINSELVGLGSQSDDLQHNNIKKACEEIRKKADVISNPNKTFVYDRCDRSRYDTTTVEIDDILPWFWQTCTEFGYYQTVS</sequence>
<reference evidence="6" key="1">
    <citation type="submission" date="2022-01" db="EMBL/GenBank/DDBJ databases">
        <title>Genome Sequence Resource for Two Populations of Ditylenchus destructor, the Migratory Endoparasitic Phytonematode.</title>
        <authorList>
            <person name="Zhang H."/>
            <person name="Lin R."/>
            <person name="Xie B."/>
        </authorList>
    </citation>
    <scope>NUCLEOTIDE SEQUENCE</scope>
    <source>
        <strain evidence="6">BazhouSP</strain>
    </source>
</reference>
<dbReference type="GO" id="GO:0008239">
    <property type="term" value="F:dipeptidyl-peptidase activity"/>
    <property type="evidence" value="ECO:0007669"/>
    <property type="project" value="TreeGrafter"/>
</dbReference>
<keyword evidence="4" id="KW-0378">Hydrolase</keyword>
<comment type="similarity">
    <text evidence="1">Belongs to the peptidase S28 family.</text>
</comment>
<dbReference type="EMBL" id="JAKKPZ010000274">
    <property type="protein sequence ID" value="KAI1697311.1"/>
    <property type="molecule type" value="Genomic_DNA"/>
</dbReference>
<comment type="caution">
    <text evidence="6">The sequence shown here is derived from an EMBL/GenBank/DDBJ whole genome shotgun (WGS) entry which is preliminary data.</text>
</comment>
<evidence type="ECO:0000313" key="7">
    <source>
        <dbReference type="Proteomes" id="UP001201812"/>
    </source>
</evidence>